<evidence type="ECO:0000256" key="1">
    <source>
        <dbReference type="ARBA" id="ARBA00001625"/>
    </source>
</evidence>
<evidence type="ECO:0000313" key="12">
    <source>
        <dbReference type="Proteomes" id="UP000295023"/>
    </source>
</evidence>
<dbReference type="SUPFAM" id="SSF56655">
    <property type="entry name" value="Carbohydrate phosphatase"/>
    <property type="match status" value="1"/>
</dbReference>
<evidence type="ECO:0000313" key="11">
    <source>
        <dbReference type="EMBL" id="TCZ66049.1"/>
    </source>
</evidence>
<feature type="binding site" evidence="9">
    <location>
        <position position="212"/>
    </location>
    <ligand>
        <name>substrate</name>
    </ligand>
</feature>
<accession>A0A4R4DT96</accession>
<evidence type="ECO:0000256" key="2">
    <source>
        <dbReference type="ARBA" id="ARBA00005289"/>
    </source>
</evidence>
<keyword evidence="12" id="KW-1185">Reference proteome</keyword>
<comment type="cofactor">
    <cofactor evidence="9 10">
        <name>Mg(2+)</name>
        <dbReference type="ChEBI" id="CHEBI:18420"/>
    </cofactor>
</comment>
<dbReference type="InterPro" id="IPR000760">
    <property type="entry name" value="Inositol_monophosphatase-like"/>
</dbReference>
<evidence type="ECO:0000256" key="9">
    <source>
        <dbReference type="HAMAP-Rule" id="MF_02095"/>
    </source>
</evidence>
<evidence type="ECO:0000256" key="4">
    <source>
        <dbReference type="ARBA" id="ARBA00022519"/>
    </source>
</evidence>
<comment type="subcellular location">
    <subcellularLocation>
        <location evidence="9">Cell inner membrane</location>
        <topology evidence="9">Peripheral membrane protein</topology>
        <orientation evidence="9">Cytoplasmic side</orientation>
    </subcellularLocation>
</comment>
<dbReference type="RefSeq" id="WP_132284358.1">
    <property type="nucleotide sequence ID" value="NZ_SKBM01000002.1"/>
</dbReference>
<comment type="caution">
    <text evidence="11">The sequence shown here is derived from an EMBL/GenBank/DDBJ whole genome shotgun (WGS) entry which is preliminary data.</text>
</comment>
<dbReference type="EC" id="3.1.3.7" evidence="9"/>
<comment type="catalytic activity">
    <reaction evidence="1 9">
        <text>adenosine 3',5'-bisphosphate + H2O = AMP + phosphate</text>
        <dbReference type="Rhea" id="RHEA:10040"/>
        <dbReference type="ChEBI" id="CHEBI:15377"/>
        <dbReference type="ChEBI" id="CHEBI:43474"/>
        <dbReference type="ChEBI" id="CHEBI:58343"/>
        <dbReference type="ChEBI" id="CHEBI:456215"/>
        <dbReference type="EC" id="3.1.3.7"/>
    </reaction>
</comment>
<dbReference type="HAMAP" id="MF_02095">
    <property type="entry name" value="CysQ"/>
    <property type="match status" value="1"/>
</dbReference>
<evidence type="ECO:0000256" key="3">
    <source>
        <dbReference type="ARBA" id="ARBA00022475"/>
    </source>
</evidence>
<keyword evidence="4 9" id="KW-0997">Cell inner membrane</keyword>
<dbReference type="CDD" id="cd01638">
    <property type="entry name" value="CysQ"/>
    <property type="match status" value="1"/>
</dbReference>
<comment type="similarity">
    <text evidence="2 9">Belongs to the inositol monophosphatase superfamily. CysQ family.</text>
</comment>
<feature type="binding site" evidence="9">
    <location>
        <position position="67"/>
    </location>
    <ligand>
        <name>Mg(2+)</name>
        <dbReference type="ChEBI" id="CHEBI:18420"/>
        <label>1</label>
    </ligand>
</feature>
<feature type="binding site" evidence="9">
    <location>
        <position position="86"/>
    </location>
    <ligand>
        <name>Mg(2+)</name>
        <dbReference type="ChEBI" id="CHEBI:18420"/>
        <label>1</label>
    </ligand>
</feature>
<comment type="function">
    <text evidence="9">Converts adenosine-3',5'-bisphosphate (PAP) to AMP.</text>
</comment>
<dbReference type="AlphaFoldDB" id="A0A4R4DT96"/>
<dbReference type="PROSITE" id="PS00629">
    <property type="entry name" value="IMP_1"/>
    <property type="match status" value="1"/>
</dbReference>
<feature type="binding site" evidence="10">
    <location>
        <position position="67"/>
    </location>
    <ligand>
        <name>Mg(2+)</name>
        <dbReference type="ChEBI" id="CHEBI:18420"/>
        <label>1</label>
        <note>catalytic</note>
    </ligand>
</feature>
<dbReference type="Proteomes" id="UP000295023">
    <property type="component" value="Unassembled WGS sequence"/>
</dbReference>
<feature type="binding site" evidence="10">
    <location>
        <position position="88"/>
    </location>
    <ligand>
        <name>Mg(2+)</name>
        <dbReference type="ChEBI" id="CHEBI:18420"/>
        <label>1</label>
        <note>catalytic</note>
    </ligand>
</feature>
<dbReference type="PROSITE" id="PS00630">
    <property type="entry name" value="IMP_2"/>
    <property type="match status" value="1"/>
</dbReference>
<evidence type="ECO:0000256" key="6">
    <source>
        <dbReference type="ARBA" id="ARBA00022801"/>
    </source>
</evidence>
<dbReference type="GO" id="GO:0046854">
    <property type="term" value="P:phosphatidylinositol phosphate biosynthetic process"/>
    <property type="evidence" value="ECO:0007669"/>
    <property type="project" value="InterPro"/>
</dbReference>
<feature type="binding site" evidence="10">
    <location>
        <position position="212"/>
    </location>
    <ligand>
        <name>Mg(2+)</name>
        <dbReference type="ChEBI" id="CHEBI:18420"/>
        <label>1</label>
        <note>catalytic</note>
    </ligand>
</feature>
<organism evidence="11 12">
    <name type="scientific">Roseicella aquatilis</name>
    <dbReference type="NCBI Taxonomy" id="2527868"/>
    <lineage>
        <taxon>Bacteria</taxon>
        <taxon>Pseudomonadati</taxon>
        <taxon>Pseudomonadota</taxon>
        <taxon>Alphaproteobacteria</taxon>
        <taxon>Acetobacterales</taxon>
        <taxon>Roseomonadaceae</taxon>
        <taxon>Roseicella</taxon>
    </lineage>
</organism>
<gene>
    <name evidence="9 11" type="primary">cysQ</name>
    <name evidence="11" type="ORF">EXY23_02905</name>
</gene>
<dbReference type="PANTHER" id="PTHR43028:SF5">
    <property type="entry name" value="3'(2'),5'-BISPHOSPHATE NUCLEOTIDASE 1"/>
    <property type="match status" value="1"/>
</dbReference>
<reference evidence="11 12" key="1">
    <citation type="submission" date="2019-03" db="EMBL/GenBank/DDBJ databases">
        <title>Paracraurococcus aquatilis NE82 genome sequence.</title>
        <authorList>
            <person name="Zhao Y."/>
            <person name="Du Z."/>
        </authorList>
    </citation>
    <scope>NUCLEOTIDE SEQUENCE [LARGE SCALE GENOMIC DNA]</scope>
    <source>
        <strain evidence="11 12">NE82</strain>
    </source>
</reference>
<dbReference type="Pfam" id="PF00459">
    <property type="entry name" value="Inositol_P"/>
    <property type="match status" value="1"/>
</dbReference>
<feature type="binding site" evidence="9">
    <location>
        <position position="67"/>
    </location>
    <ligand>
        <name>substrate</name>
    </ligand>
</feature>
<dbReference type="InterPro" id="IPR050725">
    <property type="entry name" value="CysQ/Inositol_MonoPase"/>
</dbReference>
<feature type="binding site" evidence="9">
    <location>
        <position position="86"/>
    </location>
    <ligand>
        <name>Mg(2+)</name>
        <dbReference type="ChEBI" id="CHEBI:18420"/>
        <label>2</label>
    </ligand>
</feature>
<evidence type="ECO:0000256" key="5">
    <source>
        <dbReference type="ARBA" id="ARBA00022723"/>
    </source>
</evidence>
<dbReference type="InterPro" id="IPR006240">
    <property type="entry name" value="CysQ"/>
</dbReference>
<name>A0A4R4DT96_9PROT</name>
<dbReference type="Gene3D" id="3.30.540.10">
    <property type="entry name" value="Fructose-1,6-Bisphosphatase, subunit A, domain 1"/>
    <property type="match status" value="1"/>
</dbReference>
<dbReference type="GO" id="GO:0000287">
    <property type="term" value="F:magnesium ion binding"/>
    <property type="evidence" value="ECO:0007669"/>
    <property type="project" value="UniProtKB-UniRule"/>
</dbReference>
<keyword evidence="8 9" id="KW-0472">Membrane</keyword>
<dbReference type="GO" id="GO:0005886">
    <property type="term" value="C:plasma membrane"/>
    <property type="evidence" value="ECO:0007669"/>
    <property type="project" value="UniProtKB-SubCell"/>
</dbReference>
<feature type="binding site" evidence="10">
    <location>
        <position position="86"/>
    </location>
    <ligand>
        <name>Mg(2+)</name>
        <dbReference type="ChEBI" id="CHEBI:18420"/>
        <label>1</label>
        <note>catalytic</note>
    </ligand>
</feature>
<dbReference type="Gene3D" id="3.40.190.80">
    <property type="match status" value="1"/>
</dbReference>
<feature type="binding site" evidence="9">
    <location>
        <begin position="88"/>
        <end position="91"/>
    </location>
    <ligand>
        <name>substrate</name>
    </ligand>
</feature>
<keyword evidence="7 9" id="KW-0460">Magnesium</keyword>
<feature type="binding site" evidence="9">
    <location>
        <position position="88"/>
    </location>
    <ligand>
        <name>Mg(2+)</name>
        <dbReference type="ChEBI" id="CHEBI:18420"/>
        <label>1</label>
    </ligand>
</feature>
<keyword evidence="3 9" id="KW-1003">Cell membrane</keyword>
<keyword evidence="6 9" id="KW-0378">Hydrolase</keyword>
<sequence length="255" mass="26675">MTDPELLELAAGLARRAAAAIEAVKRAGFAVERKTDESPVTEADRIAEALIVEALREATPGWPVVAEEEVAAGIETAAARRFWLVDPLDGTRDFARGRSEYAVCIGLVEQGRAILGAIALPATGEVFGGLLGAGAWKEDAAPRRPIRVRAVPAAGLTVLASRTYADDPRMAPFLAGRPIAERRAVSSALKFCRVAEGVADLYPRFGGTMEWDTAAGQAIVEAAGGAVTTVAGAPLRYGKPGWRNPDFVCHGGAGS</sequence>
<evidence type="ECO:0000256" key="7">
    <source>
        <dbReference type="ARBA" id="ARBA00022842"/>
    </source>
</evidence>
<keyword evidence="5 9" id="KW-0479">Metal-binding</keyword>
<dbReference type="GO" id="GO:0000103">
    <property type="term" value="P:sulfate assimilation"/>
    <property type="evidence" value="ECO:0007669"/>
    <property type="project" value="TreeGrafter"/>
</dbReference>
<feature type="binding site" evidence="9">
    <location>
        <position position="212"/>
    </location>
    <ligand>
        <name>Mg(2+)</name>
        <dbReference type="ChEBI" id="CHEBI:18420"/>
        <label>2</label>
    </ligand>
</feature>
<dbReference type="InterPro" id="IPR020550">
    <property type="entry name" value="Inositol_monophosphatase_CS"/>
</dbReference>
<dbReference type="NCBIfam" id="TIGR01331">
    <property type="entry name" value="bisphos_cysQ"/>
    <property type="match status" value="1"/>
</dbReference>
<dbReference type="GO" id="GO:0050427">
    <property type="term" value="P:3'-phosphoadenosine 5'-phosphosulfate metabolic process"/>
    <property type="evidence" value="ECO:0007669"/>
    <property type="project" value="TreeGrafter"/>
</dbReference>
<dbReference type="PANTHER" id="PTHR43028">
    <property type="entry name" value="3'(2'),5'-BISPHOSPHATE NUCLEOTIDASE 1"/>
    <property type="match status" value="1"/>
</dbReference>
<evidence type="ECO:0000256" key="10">
    <source>
        <dbReference type="PIRSR" id="PIRSR600760-2"/>
    </source>
</evidence>
<evidence type="ECO:0000256" key="8">
    <source>
        <dbReference type="ARBA" id="ARBA00023136"/>
    </source>
</evidence>
<dbReference type="GO" id="GO:0008441">
    <property type="term" value="F:3'(2'),5'-bisphosphate nucleotidase activity"/>
    <property type="evidence" value="ECO:0007669"/>
    <property type="project" value="UniProtKB-UniRule"/>
</dbReference>
<feature type="binding site" evidence="9">
    <location>
        <position position="89"/>
    </location>
    <ligand>
        <name>Mg(2+)</name>
        <dbReference type="ChEBI" id="CHEBI:18420"/>
        <label>2</label>
    </ligand>
</feature>
<dbReference type="InterPro" id="IPR020583">
    <property type="entry name" value="Inositol_monoP_metal-BS"/>
</dbReference>
<feature type="binding site" evidence="10">
    <location>
        <position position="89"/>
    </location>
    <ligand>
        <name>Mg(2+)</name>
        <dbReference type="ChEBI" id="CHEBI:18420"/>
        <label>1</label>
        <note>catalytic</note>
    </ligand>
</feature>
<protein>
    <recommendedName>
        <fullName evidence="9">3'(2'),5'-bisphosphate nucleotidase CysQ</fullName>
        <ecNumber evidence="9">3.1.3.7</ecNumber>
    </recommendedName>
    <alternativeName>
        <fullName evidence="9">3'(2'),5-bisphosphonucleoside 3'(2')-phosphohydrolase</fullName>
    </alternativeName>
    <alternativeName>
        <fullName evidence="9">3'-phosphoadenosine 5'-phosphate phosphatase</fullName>
        <shortName evidence="9">PAP phosphatase</shortName>
    </alternativeName>
</protein>
<dbReference type="PRINTS" id="PR00377">
    <property type="entry name" value="IMPHPHTASES"/>
</dbReference>
<dbReference type="EMBL" id="SKBM01000002">
    <property type="protein sequence ID" value="TCZ66049.1"/>
    <property type="molecule type" value="Genomic_DNA"/>
</dbReference>
<proteinExistence type="inferred from homology"/>
<dbReference type="OrthoDB" id="9785695at2"/>